<reference evidence="2" key="2">
    <citation type="submission" date="2015-01" db="EMBL/GenBank/DDBJ databases">
        <title>Evolutionary Origins and Diversification of the Mycorrhizal Mutualists.</title>
        <authorList>
            <consortium name="DOE Joint Genome Institute"/>
            <consortium name="Mycorrhizal Genomics Consortium"/>
            <person name="Kohler A."/>
            <person name="Kuo A."/>
            <person name="Nagy L.G."/>
            <person name="Floudas D."/>
            <person name="Copeland A."/>
            <person name="Barry K.W."/>
            <person name="Cichocki N."/>
            <person name="Veneault-Fourrey C."/>
            <person name="LaButti K."/>
            <person name="Lindquist E.A."/>
            <person name="Lipzen A."/>
            <person name="Lundell T."/>
            <person name="Morin E."/>
            <person name="Murat C."/>
            <person name="Riley R."/>
            <person name="Ohm R."/>
            <person name="Sun H."/>
            <person name="Tunlid A."/>
            <person name="Henrissat B."/>
            <person name="Grigoriev I.V."/>
            <person name="Hibbett D.S."/>
            <person name="Martin F."/>
        </authorList>
    </citation>
    <scope>NUCLEOTIDE SEQUENCE [LARGE SCALE GENOMIC DNA]</scope>
    <source>
        <strain evidence="2">Ve08.2h10</strain>
    </source>
</reference>
<name>A0A0D0E6F0_9AGAM</name>
<dbReference type="EMBL" id="KN825198">
    <property type="protein sequence ID" value="KIK93290.1"/>
    <property type="molecule type" value="Genomic_DNA"/>
</dbReference>
<dbReference type="InParanoid" id="A0A0D0E6F0"/>
<evidence type="ECO:0000313" key="1">
    <source>
        <dbReference type="EMBL" id="KIK93290.1"/>
    </source>
</evidence>
<evidence type="ECO:0000313" key="2">
    <source>
        <dbReference type="Proteomes" id="UP000054538"/>
    </source>
</evidence>
<dbReference type="OrthoDB" id="2662702at2759"/>
<dbReference type="AlphaFoldDB" id="A0A0D0E6F0"/>
<reference evidence="1 2" key="1">
    <citation type="submission" date="2014-04" db="EMBL/GenBank/DDBJ databases">
        <authorList>
            <consortium name="DOE Joint Genome Institute"/>
            <person name="Kuo A."/>
            <person name="Kohler A."/>
            <person name="Jargeat P."/>
            <person name="Nagy L.G."/>
            <person name="Floudas D."/>
            <person name="Copeland A."/>
            <person name="Barry K.W."/>
            <person name="Cichocki N."/>
            <person name="Veneault-Fourrey C."/>
            <person name="LaButti K."/>
            <person name="Lindquist E.A."/>
            <person name="Lipzen A."/>
            <person name="Lundell T."/>
            <person name="Morin E."/>
            <person name="Murat C."/>
            <person name="Sun H."/>
            <person name="Tunlid A."/>
            <person name="Henrissat B."/>
            <person name="Grigoriev I.V."/>
            <person name="Hibbett D.S."/>
            <person name="Martin F."/>
            <person name="Nordberg H.P."/>
            <person name="Cantor M.N."/>
            <person name="Hua S.X."/>
        </authorList>
    </citation>
    <scope>NUCLEOTIDE SEQUENCE [LARGE SCALE GENOMIC DNA]</scope>
    <source>
        <strain evidence="1 2">Ve08.2h10</strain>
    </source>
</reference>
<keyword evidence="2" id="KW-1185">Reference proteome</keyword>
<proteinExistence type="predicted"/>
<accession>A0A0D0E6F0</accession>
<gene>
    <name evidence="1" type="ORF">PAXRUDRAFT_12753</name>
</gene>
<dbReference type="HOGENOM" id="CLU_2292568_0_0_1"/>
<organism evidence="1 2">
    <name type="scientific">Paxillus rubicundulus Ve08.2h10</name>
    <dbReference type="NCBI Taxonomy" id="930991"/>
    <lineage>
        <taxon>Eukaryota</taxon>
        <taxon>Fungi</taxon>
        <taxon>Dikarya</taxon>
        <taxon>Basidiomycota</taxon>
        <taxon>Agaricomycotina</taxon>
        <taxon>Agaricomycetes</taxon>
        <taxon>Agaricomycetidae</taxon>
        <taxon>Boletales</taxon>
        <taxon>Paxilineae</taxon>
        <taxon>Paxillaceae</taxon>
        <taxon>Paxillus</taxon>
    </lineage>
</organism>
<protein>
    <submittedName>
        <fullName evidence="1">Uncharacterized protein</fullName>
    </submittedName>
</protein>
<dbReference type="Proteomes" id="UP000054538">
    <property type="component" value="Unassembled WGS sequence"/>
</dbReference>
<sequence>MDDDEDLSADEAQLVKELEELSEGIKYEDLVSIMEQDLTDNEINDDTDGLVDKLELLSNREREELLKTIRPIKLVLMKIHKLAFKLIHSTTKLLPAWQKIL</sequence>